<name>A0A166QJ61_9CHLO</name>
<geneLocation type="chloroplast" evidence="4"/>
<evidence type="ECO:0000256" key="1">
    <source>
        <dbReference type="PROSITE-ProRule" id="PRU00409"/>
    </source>
</evidence>
<dbReference type="Gene3D" id="1.20.58.760">
    <property type="entry name" value="Peptidase M41"/>
    <property type="match status" value="1"/>
</dbReference>
<keyword evidence="2" id="KW-0472">Membrane</keyword>
<dbReference type="EMBL" id="KX013545">
    <property type="protein sequence ID" value="ANA56929.1"/>
    <property type="molecule type" value="Genomic_DNA"/>
</dbReference>
<dbReference type="GO" id="GO:0004176">
    <property type="term" value="F:ATP-dependent peptidase activity"/>
    <property type="evidence" value="ECO:0007669"/>
    <property type="project" value="InterPro"/>
</dbReference>
<keyword evidence="4" id="KW-0131">Cell cycle</keyword>
<dbReference type="Pfam" id="PF00004">
    <property type="entry name" value="AAA"/>
    <property type="match status" value="1"/>
</dbReference>
<dbReference type="PROSITE" id="PS50975">
    <property type="entry name" value="ATP_GRASP"/>
    <property type="match status" value="1"/>
</dbReference>
<feature type="transmembrane region" description="Helical" evidence="2">
    <location>
        <begin position="137"/>
        <end position="156"/>
    </location>
</feature>
<dbReference type="SUPFAM" id="SSF52540">
    <property type="entry name" value="P-loop containing nucleoside triphosphate hydrolases"/>
    <property type="match status" value="1"/>
</dbReference>
<keyword evidence="1" id="KW-0547">Nucleotide-binding</keyword>
<dbReference type="RefSeq" id="YP_009252795.1">
    <property type="nucleotide sequence ID" value="NC_030169.1"/>
</dbReference>
<organism evidence="4">
    <name type="scientific">Cymbomonas tetramitiformis</name>
    <dbReference type="NCBI Taxonomy" id="36881"/>
    <lineage>
        <taxon>Eukaryota</taxon>
        <taxon>Viridiplantae</taxon>
        <taxon>Chlorophyta</taxon>
        <taxon>Pyramimonadophyceae</taxon>
        <taxon>Pyramimonadales</taxon>
        <taxon>Pyramimonadaceae</taxon>
        <taxon>Cymbomonas</taxon>
    </lineage>
</organism>
<dbReference type="GO" id="GO:0045037">
    <property type="term" value="P:protein import into chloroplast stroma"/>
    <property type="evidence" value="ECO:0007669"/>
    <property type="project" value="TreeGrafter"/>
</dbReference>
<dbReference type="PROSITE" id="PS00674">
    <property type="entry name" value="AAA"/>
    <property type="match status" value="1"/>
</dbReference>
<dbReference type="PANTHER" id="PTHR23076:SF37">
    <property type="entry name" value="ATP-DEPENDENT ZINC METALLOPROTEASE FTSH 4, MITOCHONDRIAL"/>
    <property type="match status" value="1"/>
</dbReference>
<evidence type="ECO:0000313" key="4">
    <source>
        <dbReference type="EMBL" id="ANA56929.1"/>
    </source>
</evidence>
<dbReference type="GO" id="GO:0006508">
    <property type="term" value="P:proteolysis"/>
    <property type="evidence" value="ECO:0007669"/>
    <property type="project" value="InterPro"/>
</dbReference>
<dbReference type="GO" id="GO:0016887">
    <property type="term" value="F:ATP hydrolysis activity"/>
    <property type="evidence" value="ECO:0007669"/>
    <property type="project" value="InterPro"/>
</dbReference>
<feature type="transmembrane region" description="Helical" evidence="2">
    <location>
        <begin position="51"/>
        <end position="69"/>
    </location>
</feature>
<accession>A0A166QJ61</accession>
<evidence type="ECO:0000256" key="2">
    <source>
        <dbReference type="SAM" id="Phobius"/>
    </source>
</evidence>
<keyword evidence="2" id="KW-1133">Transmembrane helix</keyword>
<dbReference type="Gene3D" id="1.10.8.60">
    <property type="match status" value="1"/>
</dbReference>
<keyword evidence="2" id="KW-0812">Transmembrane</keyword>
<sequence>MLNNNKGQDDNDQVHVSKWRPYSDLKKTEFQSKENIKVFLKQAYNKKNYKTVLHQTFLLLFYQSLYYTWDFWRWFRPHLYQRLLKLFIQDKTGQEETTLIGLLNYSKKEFLRELKSGFFLTRNQIVDNWTFETSLRAIILPLGLILGCWQASYARYSFLFLNQSKITSTSWLNFCKKQKKKKSIINVLNFKKIDIYDKFILIQLKNTDQFLRITLPPNTSNKEIFLNLKEKTDLNLEKTSNLFLNQSKDLSKAHPLSKNRYKKNFFRTKELCKSDLPKINFFNENKKNILYNLTCIIKLYAAFFPVWACFIIKDQINASKTDNRKTKARKIGKSTNKKKFKDIAGLSKLAPDLNELVQSLKSKKKGIQDHISFPKGYLLVGPPGTGKTLLAQAIAGEANVTFFFTAGSEFKENQSGVGAARLRDLFRKAKKESPSIIFIDEIDALGKAREGCCGGFNSNYEDSSKSKDDLQLLTEFLVQMDGFSERNNVVVIAATNFVNSLDPAFIRPGRFDRIFQLELPSKLVRIEILKLHIKNKTQATDPILWDYFGRCTSGFSGADLSAMVNESLLKIIRDKQNYHTNETLKHGLNRISTYSTESASATNSNDSTLPTGGQSGVDIFLKTRLSYYQAGLGIIHLITPELESKLNLELHPRPKNLRYSKKIFLEQNISKKHLESKVLGYLAGIAAEFYVLTELNKFQDKKDAEVESFWISQQGQDALEKATHIIITMVDKYGMYNKEIFLAQNQAALARHASARFSQSETYSYNQLLLNRKKTFLNIMNEQNKEGVLINWRFLDFWIWQTTNKLFYSKMIPKWSKSRNSISSDEYFYTNQGFESNLGYQQQRDILIQTILKDLFQTATDLLISHRNLLDLIAHKLIIEEQLTEIEINKIYKNYIKNN</sequence>
<reference evidence="4" key="1">
    <citation type="journal article" date="2016" name="Genome Announc.">
        <title>Complete Chloroplast Genome Sequence of Phagomixotrophic Green Alga Cymbomonas tetramitiformis.</title>
        <authorList>
            <person name="Satjarak A."/>
            <person name="Paasch A.E."/>
            <person name="Graham L.E."/>
            <person name="Kim E."/>
        </authorList>
    </citation>
    <scope>NUCLEOTIDE SEQUENCE</scope>
    <source>
        <strain evidence="4">PLY262</strain>
    </source>
</reference>
<dbReference type="GO" id="GO:0046872">
    <property type="term" value="F:metal ion binding"/>
    <property type="evidence" value="ECO:0007669"/>
    <property type="project" value="InterPro"/>
</dbReference>
<keyword evidence="4" id="KW-0934">Plastid</keyword>
<protein>
    <submittedName>
        <fullName evidence="4">Cell division protein</fullName>
    </submittedName>
</protein>
<dbReference type="Gene3D" id="3.40.50.300">
    <property type="entry name" value="P-loop containing nucleotide triphosphate hydrolases"/>
    <property type="match status" value="1"/>
</dbReference>
<gene>
    <name evidence="4" type="primary">ftsH</name>
</gene>
<dbReference type="InterPro" id="IPR003959">
    <property type="entry name" value="ATPase_AAA_core"/>
</dbReference>
<dbReference type="InterPro" id="IPR037219">
    <property type="entry name" value="Peptidase_M41-like"/>
</dbReference>
<dbReference type="InterPro" id="IPR003593">
    <property type="entry name" value="AAA+_ATPase"/>
</dbReference>
<dbReference type="InterPro" id="IPR003960">
    <property type="entry name" value="ATPase_AAA_CS"/>
</dbReference>
<proteinExistence type="predicted"/>
<feature type="domain" description="ATP-grasp" evidence="3">
    <location>
        <begin position="585"/>
        <end position="781"/>
    </location>
</feature>
<dbReference type="GO" id="GO:0004222">
    <property type="term" value="F:metalloendopeptidase activity"/>
    <property type="evidence" value="ECO:0007669"/>
    <property type="project" value="InterPro"/>
</dbReference>
<dbReference type="SUPFAM" id="SSF140990">
    <property type="entry name" value="FtsH protease domain-like"/>
    <property type="match status" value="2"/>
</dbReference>
<dbReference type="GO" id="GO:0005524">
    <property type="term" value="F:ATP binding"/>
    <property type="evidence" value="ECO:0007669"/>
    <property type="project" value="UniProtKB-UniRule"/>
</dbReference>
<dbReference type="AlphaFoldDB" id="A0A166QJ61"/>
<feature type="transmembrane region" description="Helical" evidence="2">
    <location>
        <begin position="289"/>
        <end position="308"/>
    </location>
</feature>
<dbReference type="FunFam" id="3.40.50.300:FF:002568">
    <property type="entry name" value="Cell division protein (FtsH)"/>
    <property type="match status" value="1"/>
</dbReference>
<dbReference type="InterPro" id="IPR011761">
    <property type="entry name" value="ATP-grasp"/>
</dbReference>
<dbReference type="PANTHER" id="PTHR23076">
    <property type="entry name" value="METALLOPROTEASE M41 FTSH"/>
    <property type="match status" value="1"/>
</dbReference>
<dbReference type="GeneID" id="27908646"/>
<keyword evidence="4" id="KW-0132">Cell division</keyword>
<keyword evidence="1" id="KW-0067">ATP-binding</keyword>
<dbReference type="InterPro" id="IPR027417">
    <property type="entry name" value="P-loop_NTPase"/>
</dbReference>
<keyword evidence="4" id="KW-0150">Chloroplast</keyword>
<dbReference type="GO" id="GO:0051301">
    <property type="term" value="P:cell division"/>
    <property type="evidence" value="ECO:0007669"/>
    <property type="project" value="UniProtKB-KW"/>
</dbReference>
<dbReference type="GO" id="GO:0009507">
    <property type="term" value="C:chloroplast"/>
    <property type="evidence" value="ECO:0007669"/>
    <property type="project" value="TreeGrafter"/>
</dbReference>
<evidence type="ECO:0000259" key="3">
    <source>
        <dbReference type="PROSITE" id="PS50975"/>
    </source>
</evidence>
<dbReference type="SMART" id="SM00382">
    <property type="entry name" value="AAA"/>
    <property type="match status" value="1"/>
</dbReference>